<dbReference type="OrthoDB" id="5503950at2"/>
<dbReference type="InterPro" id="IPR036514">
    <property type="entry name" value="SGNH_hydro_sf"/>
</dbReference>
<reference evidence="5 6" key="1">
    <citation type="submission" date="2016-03" db="EMBL/GenBank/DDBJ databases">
        <title>Shallow-sea hydrothermal system.</title>
        <authorList>
            <person name="Tang K."/>
        </authorList>
    </citation>
    <scope>NUCLEOTIDE SEQUENCE [LARGE SCALE GENOMIC DNA]</scope>
    <source>
        <strain evidence="5 6">JLT9</strain>
    </source>
</reference>
<evidence type="ECO:0000313" key="6">
    <source>
        <dbReference type="Proteomes" id="UP000092482"/>
    </source>
</evidence>
<feature type="disulfide bond" evidence="2">
    <location>
        <begin position="118"/>
        <end position="127"/>
    </location>
</feature>
<feature type="signal peptide" evidence="3">
    <location>
        <begin position="1"/>
        <end position="22"/>
    </location>
</feature>
<evidence type="ECO:0000259" key="4">
    <source>
        <dbReference type="Pfam" id="PF13472"/>
    </source>
</evidence>
<sequence length="344" mass="35975">MSTTTRTLLAAGAALAVGGTLAIAPSSASSTSYVALGDSFSAGTGTYLRTDSCYRSPRGYPELIARAKGLDLDYQACSGAQTADVLADQLGTLGAGTGHVSMTIGGNDVGFADVITACALPGWLSDCDGEIDDSLAVLRTELPGRLDEVYGEIADRAPNAAVAIAGYPYLFNGRDCSLLTFFSRAEMTRLNDGTAELDQLIADRSAASGFTFVEVRDDFAGHAVCDRQPWVNNLSLPIDESFHPNRAGNQGYAAAIAPSLVGSPMPVSRTATTQASPVPDLRAQADAVLDLRLDSKANLRQAKEAGLRPGEVRRAVAKLRSSDEQVVRAGLVDLQALDAKVTDD</sequence>
<dbReference type="AlphaFoldDB" id="A0A1B1NCQ3"/>
<dbReference type="STRING" id="1758689.SGUI_1816"/>
<evidence type="ECO:0000313" key="5">
    <source>
        <dbReference type="EMBL" id="ANS79212.1"/>
    </source>
</evidence>
<keyword evidence="3" id="KW-0732">Signal</keyword>
<dbReference type="Pfam" id="PF13472">
    <property type="entry name" value="Lipase_GDSL_2"/>
    <property type="match status" value="1"/>
</dbReference>
<name>A0A1B1NCQ3_9MICO</name>
<proteinExistence type="predicted"/>
<feature type="disulfide bond" evidence="2">
    <location>
        <begin position="53"/>
        <end position="77"/>
    </location>
</feature>
<dbReference type="CDD" id="cd01823">
    <property type="entry name" value="SEST_like"/>
    <property type="match status" value="1"/>
</dbReference>
<evidence type="ECO:0000256" key="1">
    <source>
        <dbReference type="PIRSR" id="PIRSR637460-1"/>
    </source>
</evidence>
<dbReference type="GO" id="GO:0019433">
    <property type="term" value="P:triglyceride catabolic process"/>
    <property type="evidence" value="ECO:0007669"/>
    <property type="project" value="TreeGrafter"/>
</dbReference>
<evidence type="ECO:0000256" key="2">
    <source>
        <dbReference type="PIRSR" id="PIRSR637460-2"/>
    </source>
</evidence>
<dbReference type="PANTHER" id="PTHR37981">
    <property type="entry name" value="LIPASE 2"/>
    <property type="match status" value="1"/>
</dbReference>
<dbReference type="EMBL" id="CP014989">
    <property type="protein sequence ID" value="ANS79212.1"/>
    <property type="molecule type" value="Genomic_DNA"/>
</dbReference>
<dbReference type="PANTHER" id="PTHR37981:SF1">
    <property type="entry name" value="SGNH HYDROLASE-TYPE ESTERASE DOMAIN-CONTAINING PROTEIN"/>
    <property type="match status" value="1"/>
</dbReference>
<dbReference type="Gene3D" id="3.40.50.1110">
    <property type="entry name" value="SGNH hydrolase"/>
    <property type="match status" value="1"/>
</dbReference>
<dbReference type="KEGG" id="serj:SGUI_1816"/>
<keyword evidence="5" id="KW-0378">Hydrolase</keyword>
<dbReference type="SUPFAM" id="SSF52266">
    <property type="entry name" value="SGNH hydrolase"/>
    <property type="match status" value="1"/>
</dbReference>
<feature type="active site" description="Nucleophile" evidence="1">
    <location>
        <position position="39"/>
    </location>
</feature>
<dbReference type="Proteomes" id="UP000092482">
    <property type="component" value="Chromosome"/>
</dbReference>
<feature type="disulfide bond" evidence="2">
    <location>
        <begin position="176"/>
        <end position="225"/>
    </location>
</feature>
<dbReference type="InterPro" id="IPR013830">
    <property type="entry name" value="SGNH_hydro"/>
</dbReference>
<dbReference type="RefSeq" id="WP_066639134.1">
    <property type="nucleotide sequence ID" value="NZ_CP014989.1"/>
</dbReference>
<keyword evidence="2" id="KW-1015">Disulfide bond</keyword>
<evidence type="ECO:0000256" key="3">
    <source>
        <dbReference type="SAM" id="SignalP"/>
    </source>
</evidence>
<organism evidence="5 6">
    <name type="scientific">Serinicoccus hydrothermalis</name>
    <dbReference type="NCBI Taxonomy" id="1758689"/>
    <lineage>
        <taxon>Bacteria</taxon>
        <taxon>Bacillati</taxon>
        <taxon>Actinomycetota</taxon>
        <taxon>Actinomycetes</taxon>
        <taxon>Micrococcales</taxon>
        <taxon>Ornithinimicrobiaceae</taxon>
        <taxon>Serinicoccus</taxon>
    </lineage>
</organism>
<feature type="domain" description="SGNH hydrolase-type esterase" evidence="4">
    <location>
        <begin position="35"/>
        <end position="250"/>
    </location>
</feature>
<feature type="active site" evidence="1">
    <location>
        <position position="243"/>
    </location>
</feature>
<dbReference type="InterPro" id="IPR037460">
    <property type="entry name" value="SEST-like"/>
</dbReference>
<gene>
    <name evidence="5" type="ORF">SGUI_1816</name>
</gene>
<feature type="chain" id="PRO_5038740576" evidence="3">
    <location>
        <begin position="23"/>
        <end position="344"/>
    </location>
</feature>
<protein>
    <submittedName>
        <fullName evidence="5">Putative secreted hydrolase</fullName>
    </submittedName>
</protein>
<dbReference type="GO" id="GO:0004806">
    <property type="term" value="F:triacylglycerol lipase activity"/>
    <property type="evidence" value="ECO:0007669"/>
    <property type="project" value="TreeGrafter"/>
</dbReference>
<accession>A0A1B1NCQ3</accession>
<keyword evidence="6" id="KW-1185">Reference proteome</keyword>